<keyword evidence="8" id="KW-0256">Endoplasmic reticulum</keyword>
<dbReference type="Pfam" id="PF09726">
    <property type="entry name" value="Macoilin"/>
    <property type="match status" value="1"/>
</dbReference>
<evidence type="ECO:0000256" key="6">
    <source>
        <dbReference type="ARBA" id="ARBA00022553"/>
    </source>
</evidence>
<evidence type="ECO:0000256" key="14">
    <source>
        <dbReference type="SAM" id="MobiDB-lite"/>
    </source>
</evidence>
<evidence type="ECO:0000256" key="3">
    <source>
        <dbReference type="ARBA" id="ARBA00004269"/>
    </source>
</evidence>
<proteinExistence type="inferred from homology"/>
<keyword evidence="12" id="KW-0539">Nucleus</keyword>
<evidence type="ECO:0000256" key="13">
    <source>
        <dbReference type="ARBA" id="ARBA00031129"/>
    </source>
</evidence>
<dbReference type="GO" id="GO:0023041">
    <property type="term" value="P:neuronal signal transduction"/>
    <property type="evidence" value="ECO:0007669"/>
    <property type="project" value="InterPro"/>
</dbReference>
<evidence type="ECO:0000313" key="16">
    <source>
        <dbReference type="EMBL" id="CAB1438215.1"/>
    </source>
</evidence>
<comment type="similarity">
    <text evidence="4">Belongs to the macoilin family.</text>
</comment>
<comment type="function">
    <text evidence="1">Plays a role in the regulation of neuronal activity.</text>
</comment>
<evidence type="ECO:0000256" key="15">
    <source>
        <dbReference type="SAM" id="Phobius"/>
    </source>
</evidence>
<comment type="caution">
    <text evidence="16">The sequence shown here is derived from an EMBL/GenBank/DDBJ whole genome shotgun (WGS) entry which is preliminary data.</text>
</comment>
<name>A0A9N7UVZ5_PLEPL</name>
<accession>A0A9N7UVZ5</accession>
<reference evidence="16" key="1">
    <citation type="submission" date="2020-03" db="EMBL/GenBank/DDBJ databases">
        <authorList>
            <person name="Weist P."/>
        </authorList>
    </citation>
    <scope>NUCLEOTIDE SEQUENCE</scope>
</reference>
<evidence type="ECO:0000313" key="17">
    <source>
        <dbReference type="Proteomes" id="UP001153269"/>
    </source>
</evidence>
<gene>
    <name evidence="16" type="ORF">PLEPLA_LOCUS26163</name>
</gene>
<sequence>MTTAMSRGARFEVRGDASRQRSSHLGFVFQRTFLYLKFLVVWVLVLLADFVLEFRFDYLWPFWLFIRSVYDSFRYQGL</sequence>
<dbReference type="PANTHER" id="PTHR47464">
    <property type="entry name" value="MACOILIN"/>
    <property type="match status" value="1"/>
</dbReference>
<evidence type="ECO:0000256" key="12">
    <source>
        <dbReference type="ARBA" id="ARBA00023242"/>
    </source>
</evidence>
<evidence type="ECO:0000256" key="10">
    <source>
        <dbReference type="ARBA" id="ARBA00023136"/>
    </source>
</evidence>
<evidence type="ECO:0000256" key="7">
    <source>
        <dbReference type="ARBA" id="ARBA00022692"/>
    </source>
</evidence>
<evidence type="ECO:0000256" key="4">
    <source>
        <dbReference type="ARBA" id="ARBA00008298"/>
    </source>
</evidence>
<evidence type="ECO:0000256" key="11">
    <source>
        <dbReference type="ARBA" id="ARBA00023180"/>
    </source>
</evidence>
<keyword evidence="11" id="KW-0325">Glycoprotein</keyword>
<keyword evidence="17" id="KW-1185">Reference proteome</keyword>
<feature type="compositionally biased region" description="Basic and acidic residues" evidence="14">
    <location>
        <begin position="9"/>
        <end position="19"/>
    </location>
</feature>
<dbReference type="AlphaFoldDB" id="A0A9N7UVZ5"/>
<dbReference type="Proteomes" id="UP001153269">
    <property type="component" value="Unassembled WGS sequence"/>
</dbReference>
<keyword evidence="9 15" id="KW-1133">Transmembrane helix</keyword>
<evidence type="ECO:0000256" key="5">
    <source>
        <dbReference type="ARBA" id="ARBA00021882"/>
    </source>
</evidence>
<feature type="transmembrane region" description="Helical" evidence="15">
    <location>
        <begin position="33"/>
        <end position="52"/>
    </location>
</feature>
<keyword evidence="10 15" id="KW-0472">Membrane</keyword>
<organism evidence="16 17">
    <name type="scientific">Pleuronectes platessa</name>
    <name type="common">European plaice</name>
    <dbReference type="NCBI Taxonomy" id="8262"/>
    <lineage>
        <taxon>Eukaryota</taxon>
        <taxon>Metazoa</taxon>
        <taxon>Chordata</taxon>
        <taxon>Craniata</taxon>
        <taxon>Vertebrata</taxon>
        <taxon>Euteleostomi</taxon>
        <taxon>Actinopterygii</taxon>
        <taxon>Neopterygii</taxon>
        <taxon>Teleostei</taxon>
        <taxon>Neoteleostei</taxon>
        <taxon>Acanthomorphata</taxon>
        <taxon>Carangaria</taxon>
        <taxon>Pleuronectiformes</taxon>
        <taxon>Pleuronectoidei</taxon>
        <taxon>Pleuronectidae</taxon>
        <taxon>Pleuronectes</taxon>
    </lineage>
</organism>
<dbReference type="GO" id="GO:0031965">
    <property type="term" value="C:nuclear membrane"/>
    <property type="evidence" value="ECO:0007669"/>
    <property type="project" value="UniProtKB-SubCell"/>
</dbReference>
<keyword evidence="6" id="KW-0597">Phosphoprotein</keyword>
<dbReference type="EMBL" id="CADEAL010002120">
    <property type="protein sequence ID" value="CAB1438215.1"/>
    <property type="molecule type" value="Genomic_DNA"/>
</dbReference>
<dbReference type="InterPro" id="IPR019130">
    <property type="entry name" value="Macoilin"/>
</dbReference>
<feature type="region of interest" description="Disordered" evidence="14">
    <location>
        <begin position="1"/>
        <end position="21"/>
    </location>
</feature>
<feature type="non-terminal residue" evidence="16">
    <location>
        <position position="1"/>
    </location>
</feature>
<evidence type="ECO:0000256" key="2">
    <source>
        <dbReference type="ARBA" id="ARBA00004232"/>
    </source>
</evidence>
<evidence type="ECO:0000256" key="1">
    <source>
        <dbReference type="ARBA" id="ARBA00003440"/>
    </source>
</evidence>
<protein>
    <recommendedName>
        <fullName evidence="5">Macoilin</fullName>
    </recommendedName>
    <alternativeName>
        <fullName evidence="13">Transmembrane protein 57</fullName>
    </alternativeName>
</protein>
<evidence type="ECO:0000256" key="9">
    <source>
        <dbReference type="ARBA" id="ARBA00022989"/>
    </source>
</evidence>
<keyword evidence="7 15" id="KW-0812">Transmembrane</keyword>
<dbReference type="PANTHER" id="PTHR47464:SF2">
    <property type="entry name" value="MACOILIN"/>
    <property type="match status" value="1"/>
</dbReference>
<comment type="subcellular location">
    <subcellularLocation>
        <location evidence="2">Nucleus membrane</location>
        <topology evidence="2">Multi-pass membrane protein</topology>
    </subcellularLocation>
    <subcellularLocation>
        <location evidence="3">Rough endoplasmic reticulum membrane</location>
        <topology evidence="3">Multi-pass membrane protein</topology>
    </subcellularLocation>
</comment>
<evidence type="ECO:0000256" key="8">
    <source>
        <dbReference type="ARBA" id="ARBA00022824"/>
    </source>
</evidence>
<dbReference type="GO" id="GO:0030867">
    <property type="term" value="C:rough endoplasmic reticulum membrane"/>
    <property type="evidence" value="ECO:0007669"/>
    <property type="project" value="UniProtKB-SubCell"/>
</dbReference>